<evidence type="ECO:0000313" key="3">
    <source>
        <dbReference type="Proteomes" id="UP000027265"/>
    </source>
</evidence>
<organism evidence="2 3">
    <name type="scientific">Jaapia argillacea MUCL 33604</name>
    <dbReference type="NCBI Taxonomy" id="933084"/>
    <lineage>
        <taxon>Eukaryota</taxon>
        <taxon>Fungi</taxon>
        <taxon>Dikarya</taxon>
        <taxon>Basidiomycota</taxon>
        <taxon>Agaricomycotina</taxon>
        <taxon>Agaricomycetes</taxon>
        <taxon>Agaricomycetidae</taxon>
        <taxon>Jaapiales</taxon>
        <taxon>Jaapiaceae</taxon>
        <taxon>Jaapia</taxon>
    </lineage>
</organism>
<evidence type="ECO:0000313" key="2">
    <source>
        <dbReference type="EMBL" id="KDQ64269.1"/>
    </source>
</evidence>
<dbReference type="HOGENOM" id="CLU_2073495_0_0_1"/>
<sequence length="118" mass="12992">MDDEYVREASNYLNSQTVDEGHRTLPQNSSGGEEEGLELARRVPISSWRHTRRERSLWIGARGRGEGRHVNRERRRVRGGFGSGMRGVGRGRVGLGGGIGAHATIPADNGMHTTTLED</sequence>
<accession>A0A067QBB1</accession>
<feature type="compositionally biased region" description="Gly residues" evidence="1">
    <location>
        <begin position="79"/>
        <end position="90"/>
    </location>
</feature>
<reference evidence="3" key="1">
    <citation type="journal article" date="2014" name="Proc. Natl. Acad. Sci. U.S.A.">
        <title>Extensive sampling of basidiomycete genomes demonstrates inadequacy of the white-rot/brown-rot paradigm for wood decay fungi.</title>
        <authorList>
            <person name="Riley R."/>
            <person name="Salamov A.A."/>
            <person name="Brown D.W."/>
            <person name="Nagy L.G."/>
            <person name="Floudas D."/>
            <person name="Held B.W."/>
            <person name="Levasseur A."/>
            <person name="Lombard V."/>
            <person name="Morin E."/>
            <person name="Otillar R."/>
            <person name="Lindquist E.A."/>
            <person name="Sun H."/>
            <person name="LaButti K.M."/>
            <person name="Schmutz J."/>
            <person name="Jabbour D."/>
            <person name="Luo H."/>
            <person name="Baker S.E."/>
            <person name="Pisabarro A.G."/>
            <person name="Walton J.D."/>
            <person name="Blanchette R.A."/>
            <person name="Henrissat B."/>
            <person name="Martin F."/>
            <person name="Cullen D."/>
            <person name="Hibbett D.S."/>
            <person name="Grigoriev I.V."/>
        </authorList>
    </citation>
    <scope>NUCLEOTIDE SEQUENCE [LARGE SCALE GENOMIC DNA]</scope>
    <source>
        <strain evidence="3">MUCL 33604</strain>
    </source>
</reference>
<keyword evidence="3" id="KW-1185">Reference proteome</keyword>
<evidence type="ECO:0000256" key="1">
    <source>
        <dbReference type="SAM" id="MobiDB-lite"/>
    </source>
</evidence>
<feature type="region of interest" description="Disordered" evidence="1">
    <location>
        <begin position="1"/>
        <end position="38"/>
    </location>
</feature>
<name>A0A067QBB1_9AGAM</name>
<dbReference type="EMBL" id="KL197709">
    <property type="protein sequence ID" value="KDQ64269.1"/>
    <property type="molecule type" value="Genomic_DNA"/>
</dbReference>
<protein>
    <submittedName>
        <fullName evidence="2">Uncharacterized protein</fullName>
    </submittedName>
</protein>
<dbReference type="AlphaFoldDB" id="A0A067QBB1"/>
<dbReference type="Proteomes" id="UP000027265">
    <property type="component" value="Unassembled WGS sequence"/>
</dbReference>
<gene>
    <name evidence="2" type="ORF">JAAARDRAFT_220991</name>
</gene>
<proteinExistence type="predicted"/>
<feature type="region of interest" description="Disordered" evidence="1">
    <location>
        <begin position="64"/>
        <end position="90"/>
    </location>
</feature>
<dbReference type="InParanoid" id="A0A067QBB1"/>